<proteinExistence type="predicted"/>
<keyword evidence="3" id="KW-1185">Reference proteome</keyword>
<organism evidence="2 3">
    <name type="scientific">Iphiclides podalirius</name>
    <name type="common">scarce swallowtail</name>
    <dbReference type="NCBI Taxonomy" id="110791"/>
    <lineage>
        <taxon>Eukaryota</taxon>
        <taxon>Metazoa</taxon>
        <taxon>Ecdysozoa</taxon>
        <taxon>Arthropoda</taxon>
        <taxon>Hexapoda</taxon>
        <taxon>Insecta</taxon>
        <taxon>Pterygota</taxon>
        <taxon>Neoptera</taxon>
        <taxon>Endopterygota</taxon>
        <taxon>Lepidoptera</taxon>
        <taxon>Glossata</taxon>
        <taxon>Ditrysia</taxon>
        <taxon>Papilionoidea</taxon>
        <taxon>Papilionidae</taxon>
        <taxon>Papilioninae</taxon>
        <taxon>Iphiclides</taxon>
    </lineage>
</organism>
<dbReference type="Proteomes" id="UP000837857">
    <property type="component" value="Chromosome 14"/>
</dbReference>
<accession>A0ABN8HXG6</accession>
<feature type="non-terminal residue" evidence="2">
    <location>
        <position position="1"/>
    </location>
</feature>
<evidence type="ECO:0000313" key="2">
    <source>
        <dbReference type="EMBL" id="CAH2042738.1"/>
    </source>
</evidence>
<name>A0ABN8HXG6_9NEOP</name>
<feature type="region of interest" description="Disordered" evidence="1">
    <location>
        <begin position="20"/>
        <end position="45"/>
    </location>
</feature>
<evidence type="ECO:0000256" key="1">
    <source>
        <dbReference type="SAM" id="MobiDB-lite"/>
    </source>
</evidence>
<dbReference type="EMBL" id="OW152826">
    <property type="protein sequence ID" value="CAH2042738.1"/>
    <property type="molecule type" value="Genomic_DNA"/>
</dbReference>
<gene>
    <name evidence="2" type="ORF">IPOD504_LOCUS4053</name>
</gene>
<reference evidence="2" key="1">
    <citation type="submission" date="2022-03" db="EMBL/GenBank/DDBJ databases">
        <authorList>
            <person name="Martin H S."/>
        </authorList>
    </citation>
    <scope>NUCLEOTIDE SEQUENCE</scope>
</reference>
<protein>
    <submittedName>
        <fullName evidence="2">Uncharacterized protein</fullName>
    </submittedName>
</protein>
<evidence type="ECO:0000313" key="3">
    <source>
        <dbReference type="Proteomes" id="UP000837857"/>
    </source>
</evidence>
<sequence>MWPSFEPTFAQTLAKAVDGRGSGSNAHAVLGGTPELGALGLPRQGKRSHATVILRARTAFESRFEPGENKTPNRCGVRLEGRAAYNLCGPDNGALERIAQRQYALRRHSSFVSEAGRSGVSCAPQVGFRMPIRY</sequence>